<evidence type="ECO:0000313" key="2">
    <source>
        <dbReference type="Proteomes" id="UP000664032"/>
    </source>
</evidence>
<dbReference type="Proteomes" id="UP000664032">
    <property type="component" value="Unassembled WGS sequence"/>
</dbReference>
<organism evidence="1 2">
    <name type="scientific">Psilocybe cubensis</name>
    <name type="common">Psychedelic mushroom</name>
    <name type="synonym">Stropharia cubensis</name>
    <dbReference type="NCBI Taxonomy" id="181762"/>
    <lineage>
        <taxon>Eukaryota</taxon>
        <taxon>Fungi</taxon>
        <taxon>Dikarya</taxon>
        <taxon>Basidiomycota</taxon>
        <taxon>Agaricomycotina</taxon>
        <taxon>Agaricomycetes</taxon>
        <taxon>Agaricomycetidae</taxon>
        <taxon>Agaricales</taxon>
        <taxon>Agaricineae</taxon>
        <taxon>Strophariaceae</taxon>
        <taxon>Psilocybe</taxon>
    </lineage>
</organism>
<evidence type="ECO:0000313" key="1">
    <source>
        <dbReference type="EMBL" id="KAH9482955.1"/>
    </source>
</evidence>
<proteinExistence type="predicted"/>
<name>A0ACB8H5H1_PSICU</name>
<keyword evidence="2" id="KW-1185">Reference proteome</keyword>
<gene>
    <name evidence="1" type="ORF">JR316_0005055</name>
</gene>
<sequence length="585" mass="63973">MTCSPSESPGGAVEAVAEVAELHVAVVDNQERRIERTWGDRRRRERKFMAARGRLAEARPLQQSLPAVDWSLTDACRRSFYSGESVPDWIPGFATPSTPGPIMLLGVSRSAIRFNALAGFRTCTRATQTRAISTTSRVQWSTPLTTLGAVSRRPATGLTTSVRFLHCNKPWQQAKATKATEPPAPLPILPSPAVGRWLMASSVLVLGIIVVGGVTRLTESGLSITEWRPITGILPPLSHDDWIVEFDKYKATPEFKLMNHSISLEDFKSIFYMEWGHRVLGRLIGLVFVGPLVYFAVRKQIPSSMTLRMSGLALLIGAQGALGWYMVKSGLEDSLMETPGAVPRVSQYRLASHLGMAFLLYLGMFGTGMAVIKDYKYANGAKWSGSSGRINRILSNPLLKSFKRQSWAITCLVFLTALSGAFVAGLDAGLLYNEFPLMGGRLAPPADELFSPAYAKNEDKSDTWWRNIFENPTTVQFDHRVLATTTYFATAALYLQTFRPALRAALPPLTLVATKAAFAMANIQVALGISTLLYLVPVSLAAAHQAGSVMLLSAMAHLLITMRRPGAAARAWRTLKQAATNSKKT</sequence>
<reference evidence="1" key="1">
    <citation type="submission" date="2021-10" db="EMBL/GenBank/DDBJ databases">
        <title>Psilocybe cubensis genome.</title>
        <authorList>
            <person name="Mckernan K.J."/>
            <person name="Crawford S."/>
            <person name="Trippe A."/>
            <person name="Kane L.T."/>
            <person name="Mclaughlin S."/>
        </authorList>
    </citation>
    <scope>NUCLEOTIDE SEQUENCE</scope>
    <source>
        <strain evidence="1">MGC-MH-2018</strain>
    </source>
</reference>
<dbReference type="EMBL" id="JAFIQS020000004">
    <property type="protein sequence ID" value="KAH9482955.1"/>
    <property type="molecule type" value="Genomic_DNA"/>
</dbReference>
<protein>
    <submittedName>
        <fullName evidence="1">Cytochrome c oxidase assembly protein COX15</fullName>
    </submittedName>
</protein>
<comment type="caution">
    <text evidence="1">The sequence shown here is derived from an EMBL/GenBank/DDBJ whole genome shotgun (WGS) entry which is preliminary data.</text>
</comment>
<accession>A0ACB8H5H1</accession>